<dbReference type="AlphaFoldDB" id="A0A1J1I5R7"/>
<gene>
    <name evidence="1" type="ORF">CLUMA_CG007793</name>
</gene>
<organism evidence="1 2">
    <name type="scientific">Clunio marinus</name>
    <dbReference type="NCBI Taxonomy" id="568069"/>
    <lineage>
        <taxon>Eukaryota</taxon>
        <taxon>Metazoa</taxon>
        <taxon>Ecdysozoa</taxon>
        <taxon>Arthropoda</taxon>
        <taxon>Hexapoda</taxon>
        <taxon>Insecta</taxon>
        <taxon>Pterygota</taxon>
        <taxon>Neoptera</taxon>
        <taxon>Endopterygota</taxon>
        <taxon>Diptera</taxon>
        <taxon>Nematocera</taxon>
        <taxon>Chironomoidea</taxon>
        <taxon>Chironomidae</taxon>
        <taxon>Clunio</taxon>
    </lineage>
</organism>
<proteinExistence type="predicted"/>
<accession>A0A1J1I5R7</accession>
<evidence type="ECO:0000313" key="2">
    <source>
        <dbReference type="Proteomes" id="UP000183832"/>
    </source>
</evidence>
<reference evidence="1 2" key="1">
    <citation type="submission" date="2015-04" db="EMBL/GenBank/DDBJ databases">
        <authorList>
            <person name="Syromyatnikov M.Y."/>
            <person name="Popov V.N."/>
        </authorList>
    </citation>
    <scope>NUCLEOTIDE SEQUENCE [LARGE SCALE GENOMIC DNA]</scope>
</reference>
<name>A0A1J1I5R7_9DIPT</name>
<evidence type="ECO:0000313" key="1">
    <source>
        <dbReference type="EMBL" id="CRK94278.1"/>
    </source>
</evidence>
<keyword evidence="2" id="KW-1185">Reference proteome</keyword>
<sequence length="67" mass="7833">MTHDWISPDVLRGTKINTIQLSHSKSINLYKHTTLRYTFLMFTNVSKNALISEFYFYSSELCVDNVV</sequence>
<dbReference type="EMBL" id="CVRI01000038">
    <property type="protein sequence ID" value="CRK94278.1"/>
    <property type="molecule type" value="Genomic_DNA"/>
</dbReference>
<dbReference type="Proteomes" id="UP000183832">
    <property type="component" value="Unassembled WGS sequence"/>
</dbReference>
<protein>
    <submittedName>
        <fullName evidence="1">CLUMA_CG007793, isoform A</fullName>
    </submittedName>
</protein>